<dbReference type="KEGG" id="vg:65130849"/>
<organism evidence="1 2">
    <name type="scientific">uncultured phage cr60_1</name>
    <dbReference type="NCBI Taxonomy" id="2772082"/>
    <lineage>
        <taxon>Viruses</taxon>
        <taxon>Duplodnaviria</taxon>
        <taxon>Heunggongvirae</taxon>
        <taxon>Uroviricota</taxon>
        <taxon>Caudoviricetes</taxon>
        <taxon>Crassvirales</taxon>
        <taxon>Suoliviridae</taxon>
        <taxon>Loutivirinae</taxon>
        <taxon>Buchavirus</taxon>
        <taxon>Buchavirus hominis</taxon>
    </lineage>
</organism>
<proteinExistence type="predicted"/>
<reference evidence="1 2" key="1">
    <citation type="submission" date="2020-07" db="EMBL/GenBank/DDBJ databases">
        <title>Taxonomic proposal: Crassvirales, a new order of highly abundant and diverse bacterial viruses.</title>
        <authorList>
            <person name="Shkoporov A.N."/>
            <person name="Stockdale S.R."/>
            <person name="Guerin E."/>
            <person name="Ross R.P."/>
            <person name="Hill C."/>
        </authorList>
    </citation>
    <scope>NUCLEOTIDE SEQUENCE [LARGE SCALE GENOMIC DNA]</scope>
</reference>
<dbReference type="EMBL" id="MT774398">
    <property type="protein sequence ID" value="QOR56925.1"/>
    <property type="molecule type" value="Genomic_DNA"/>
</dbReference>
<dbReference type="Proteomes" id="UP000593985">
    <property type="component" value="Segment"/>
</dbReference>
<keyword evidence="2" id="KW-1185">Reference proteome</keyword>
<name>A0A7M1RR51_9CAUD</name>
<evidence type="ECO:0000313" key="2">
    <source>
        <dbReference type="Proteomes" id="UP000593985"/>
    </source>
</evidence>
<accession>A0A7M1RR51</accession>
<protein>
    <submittedName>
        <fullName evidence="1">Uncharacterized protein</fullName>
    </submittedName>
</protein>
<dbReference type="GeneID" id="65130849"/>
<dbReference type="RefSeq" id="YP_010112377.1">
    <property type="nucleotide sequence ID" value="NC_055891.1"/>
</dbReference>
<sequence>MKKMPKVDRYDPVIYPRKFWVTYDVEGLDKMFEFCSYGRR</sequence>
<evidence type="ECO:0000313" key="1">
    <source>
        <dbReference type="EMBL" id="QOR56925.1"/>
    </source>
</evidence>